<keyword evidence="3" id="KW-1185">Reference proteome</keyword>
<name>A0A139WH70_TRICA</name>
<proteinExistence type="predicted"/>
<dbReference type="Proteomes" id="UP000007266">
    <property type="component" value="Linkage group 5"/>
</dbReference>
<dbReference type="InParanoid" id="A0A139WH70"/>
<dbReference type="EMBL" id="KQ971343">
    <property type="protein sequence ID" value="KYB27313.1"/>
    <property type="molecule type" value="Genomic_DNA"/>
</dbReference>
<accession>A0A139WH70</accession>
<sequence>MLGKARKSDKKYTQNHSLQYVYIYILWVTFDGVSANAACIHGGPSNRTANTGNDDPHAVLKEDELMTYTEPLEKQRFFTKLLYSLSFLAGGELGQQDILSLLLCFRHKLLRTFKNYELTNIFA</sequence>
<keyword evidence="1" id="KW-0812">Transmembrane</keyword>
<evidence type="ECO:0000313" key="2">
    <source>
        <dbReference type="EMBL" id="KYB27313.1"/>
    </source>
</evidence>
<dbReference type="AlphaFoldDB" id="A0A139WH70"/>
<reference evidence="2 3" key="1">
    <citation type="journal article" date="2008" name="Nature">
        <title>The genome of the model beetle and pest Tribolium castaneum.</title>
        <authorList>
            <consortium name="Tribolium Genome Sequencing Consortium"/>
            <person name="Richards S."/>
            <person name="Gibbs R.A."/>
            <person name="Weinstock G.M."/>
            <person name="Brown S.J."/>
            <person name="Denell R."/>
            <person name="Beeman R.W."/>
            <person name="Gibbs R."/>
            <person name="Beeman R.W."/>
            <person name="Brown S.J."/>
            <person name="Bucher G."/>
            <person name="Friedrich M."/>
            <person name="Grimmelikhuijzen C.J."/>
            <person name="Klingler M."/>
            <person name="Lorenzen M."/>
            <person name="Richards S."/>
            <person name="Roth S."/>
            <person name="Schroder R."/>
            <person name="Tautz D."/>
            <person name="Zdobnov E.M."/>
            <person name="Muzny D."/>
            <person name="Gibbs R.A."/>
            <person name="Weinstock G.M."/>
            <person name="Attaway T."/>
            <person name="Bell S."/>
            <person name="Buhay C.J."/>
            <person name="Chandrabose M.N."/>
            <person name="Chavez D."/>
            <person name="Clerk-Blankenburg K.P."/>
            <person name="Cree A."/>
            <person name="Dao M."/>
            <person name="Davis C."/>
            <person name="Chacko J."/>
            <person name="Dinh H."/>
            <person name="Dugan-Rocha S."/>
            <person name="Fowler G."/>
            <person name="Garner T.T."/>
            <person name="Garnes J."/>
            <person name="Gnirke A."/>
            <person name="Hawes A."/>
            <person name="Hernandez J."/>
            <person name="Hines S."/>
            <person name="Holder M."/>
            <person name="Hume J."/>
            <person name="Jhangiani S.N."/>
            <person name="Joshi V."/>
            <person name="Khan Z.M."/>
            <person name="Jackson L."/>
            <person name="Kovar C."/>
            <person name="Kowis A."/>
            <person name="Lee S."/>
            <person name="Lewis L.R."/>
            <person name="Margolis J."/>
            <person name="Morgan M."/>
            <person name="Nazareth L.V."/>
            <person name="Nguyen N."/>
            <person name="Okwuonu G."/>
            <person name="Parker D."/>
            <person name="Richards S."/>
            <person name="Ruiz S.J."/>
            <person name="Santibanez J."/>
            <person name="Savard J."/>
            <person name="Scherer S.E."/>
            <person name="Schneider B."/>
            <person name="Sodergren E."/>
            <person name="Tautz D."/>
            <person name="Vattahil S."/>
            <person name="Villasana D."/>
            <person name="White C.S."/>
            <person name="Wright R."/>
            <person name="Park Y."/>
            <person name="Beeman R.W."/>
            <person name="Lord J."/>
            <person name="Oppert B."/>
            <person name="Lorenzen M."/>
            <person name="Brown S."/>
            <person name="Wang L."/>
            <person name="Savard J."/>
            <person name="Tautz D."/>
            <person name="Richards S."/>
            <person name="Weinstock G."/>
            <person name="Gibbs R.A."/>
            <person name="Liu Y."/>
            <person name="Worley K."/>
            <person name="Weinstock G."/>
            <person name="Elsik C.G."/>
            <person name="Reese J.T."/>
            <person name="Elhaik E."/>
            <person name="Landan G."/>
            <person name="Graur D."/>
            <person name="Arensburger P."/>
            <person name="Atkinson P."/>
            <person name="Beeman R.W."/>
            <person name="Beidler J."/>
            <person name="Brown S.J."/>
            <person name="Demuth J.P."/>
            <person name="Drury D.W."/>
            <person name="Du Y.Z."/>
            <person name="Fujiwara H."/>
            <person name="Lorenzen M."/>
            <person name="Maselli V."/>
            <person name="Osanai M."/>
            <person name="Park Y."/>
            <person name="Robertson H.M."/>
            <person name="Tu Z."/>
            <person name="Wang J.J."/>
            <person name="Wang S."/>
            <person name="Richards S."/>
            <person name="Song H."/>
            <person name="Zhang L."/>
            <person name="Sodergren E."/>
            <person name="Werner D."/>
            <person name="Stanke M."/>
            <person name="Morgenstern B."/>
            <person name="Solovyev V."/>
            <person name="Kosarev P."/>
            <person name="Brown G."/>
            <person name="Chen H.C."/>
            <person name="Ermolaeva O."/>
            <person name="Hlavina W."/>
            <person name="Kapustin Y."/>
            <person name="Kiryutin B."/>
            <person name="Kitts P."/>
            <person name="Maglott D."/>
            <person name="Pruitt K."/>
            <person name="Sapojnikov V."/>
            <person name="Souvorov A."/>
            <person name="Mackey A.J."/>
            <person name="Waterhouse R.M."/>
            <person name="Wyder S."/>
            <person name="Zdobnov E.M."/>
            <person name="Zdobnov E.M."/>
            <person name="Wyder S."/>
            <person name="Kriventseva E.V."/>
            <person name="Kadowaki T."/>
            <person name="Bork P."/>
            <person name="Aranda M."/>
            <person name="Bao R."/>
            <person name="Beermann A."/>
            <person name="Berns N."/>
            <person name="Bolognesi R."/>
            <person name="Bonneton F."/>
            <person name="Bopp D."/>
            <person name="Brown S.J."/>
            <person name="Bucher G."/>
            <person name="Butts T."/>
            <person name="Chaumot A."/>
            <person name="Denell R.E."/>
            <person name="Ferrier D.E."/>
            <person name="Friedrich M."/>
            <person name="Gordon C.M."/>
            <person name="Jindra M."/>
            <person name="Klingler M."/>
            <person name="Lan Q."/>
            <person name="Lattorff H.M."/>
            <person name="Laudet V."/>
            <person name="von Levetsow C."/>
            <person name="Liu Z."/>
            <person name="Lutz R."/>
            <person name="Lynch J.A."/>
            <person name="da Fonseca R.N."/>
            <person name="Posnien N."/>
            <person name="Reuter R."/>
            <person name="Roth S."/>
            <person name="Savard J."/>
            <person name="Schinko J.B."/>
            <person name="Schmitt C."/>
            <person name="Schoppmeier M."/>
            <person name="Schroder R."/>
            <person name="Shippy T.D."/>
            <person name="Simonnet F."/>
            <person name="Marques-Souza H."/>
            <person name="Tautz D."/>
            <person name="Tomoyasu Y."/>
            <person name="Trauner J."/>
            <person name="Van der Zee M."/>
            <person name="Vervoort M."/>
            <person name="Wittkopp N."/>
            <person name="Wimmer E.A."/>
            <person name="Yang X."/>
            <person name="Jones A.K."/>
            <person name="Sattelle D.B."/>
            <person name="Ebert P.R."/>
            <person name="Nelson D."/>
            <person name="Scott J.G."/>
            <person name="Beeman R.W."/>
            <person name="Muthukrishnan S."/>
            <person name="Kramer K.J."/>
            <person name="Arakane Y."/>
            <person name="Beeman R.W."/>
            <person name="Zhu Q."/>
            <person name="Hogenkamp D."/>
            <person name="Dixit R."/>
            <person name="Oppert B."/>
            <person name="Jiang H."/>
            <person name="Zou Z."/>
            <person name="Marshall J."/>
            <person name="Elpidina E."/>
            <person name="Vinokurov K."/>
            <person name="Oppert C."/>
            <person name="Zou Z."/>
            <person name="Evans J."/>
            <person name="Lu Z."/>
            <person name="Zhao P."/>
            <person name="Sumathipala N."/>
            <person name="Altincicek B."/>
            <person name="Vilcinskas A."/>
            <person name="Williams M."/>
            <person name="Hultmark D."/>
            <person name="Hetru C."/>
            <person name="Jiang H."/>
            <person name="Grimmelikhuijzen C.J."/>
            <person name="Hauser F."/>
            <person name="Cazzamali G."/>
            <person name="Williamson M."/>
            <person name="Park Y."/>
            <person name="Li B."/>
            <person name="Tanaka Y."/>
            <person name="Predel R."/>
            <person name="Neupert S."/>
            <person name="Schachtner J."/>
            <person name="Verleyen P."/>
            <person name="Raible F."/>
            <person name="Bork P."/>
            <person name="Friedrich M."/>
            <person name="Walden K.K."/>
            <person name="Robertson H.M."/>
            <person name="Angeli S."/>
            <person name="Foret S."/>
            <person name="Bucher G."/>
            <person name="Schuetz S."/>
            <person name="Maleszka R."/>
            <person name="Wimmer E.A."/>
            <person name="Beeman R.W."/>
            <person name="Lorenzen M."/>
            <person name="Tomoyasu Y."/>
            <person name="Miller S.C."/>
            <person name="Grossmann D."/>
            <person name="Bucher G."/>
        </authorList>
    </citation>
    <scope>NUCLEOTIDE SEQUENCE [LARGE SCALE GENOMIC DNA]</scope>
    <source>
        <strain evidence="2 3">Georgia GA2</strain>
    </source>
</reference>
<keyword evidence="1" id="KW-1133">Transmembrane helix</keyword>
<organism evidence="2 3">
    <name type="scientific">Tribolium castaneum</name>
    <name type="common">Red flour beetle</name>
    <dbReference type="NCBI Taxonomy" id="7070"/>
    <lineage>
        <taxon>Eukaryota</taxon>
        <taxon>Metazoa</taxon>
        <taxon>Ecdysozoa</taxon>
        <taxon>Arthropoda</taxon>
        <taxon>Hexapoda</taxon>
        <taxon>Insecta</taxon>
        <taxon>Pterygota</taxon>
        <taxon>Neoptera</taxon>
        <taxon>Endopterygota</taxon>
        <taxon>Coleoptera</taxon>
        <taxon>Polyphaga</taxon>
        <taxon>Cucujiformia</taxon>
        <taxon>Tenebrionidae</taxon>
        <taxon>Tenebrionidae incertae sedis</taxon>
        <taxon>Tribolium</taxon>
    </lineage>
</organism>
<feature type="transmembrane region" description="Helical" evidence="1">
    <location>
        <begin position="21"/>
        <end position="43"/>
    </location>
</feature>
<gene>
    <name evidence="2" type="primary">AUGUSTUS-3.0.2_33190</name>
    <name evidence="2" type="ORF">TcasGA2_TC033190</name>
</gene>
<protein>
    <submittedName>
        <fullName evidence="2">Uncharacterized protein</fullName>
    </submittedName>
</protein>
<evidence type="ECO:0000313" key="3">
    <source>
        <dbReference type="Proteomes" id="UP000007266"/>
    </source>
</evidence>
<keyword evidence="1" id="KW-0472">Membrane</keyword>
<evidence type="ECO:0000256" key="1">
    <source>
        <dbReference type="SAM" id="Phobius"/>
    </source>
</evidence>
<reference evidence="2 3" key="2">
    <citation type="journal article" date="2010" name="Nucleic Acids Res.">
        <title>BeetleBase in 2010: revisions to provide comprehensive genomic information for Tribolium castaneum.</title>
        <authorList>
            <person name="Kim H.S."/>
            <person name="Murphy T."/>
            <person name="Xia J."/>
            <person name="Caragea D."/>
            <person name="Park Y."/>
            <person name="Beeman R.W."/>
            <person name="Lorenzen M.D."/>
            <person name="Butcher S."/>
            <person name="Manak J.R."/>
            <person name="Brown S.J."/>
        </authorList>
    </citation>
    <scope>GENOME REANNOTATION</scope>
    <source>
        <strain evidence="2 3">Georgia GA2</strain>
    </source>
</reference>